<gene>
    <name evidence="1" type="ORF">AVEN_65203_1</name>
</gene>
<proteinExistence type="predicted"/>
<organism evidence="1 2">
    <name type="scientific">Araneus ventricosus</name>
    <name type="common">Orbweaver spider</name>
    <name type="synonym">Epeira ventricosa</name>
    <dbReference type="NCBI Taxonomy" id="182803"/>
    <lineage>
        <taxon>Eukaryota</taxon>
        <taxon>Metazoa</taxon>
        <taxon>Ecdysozoa</taxon>
        <taxon>Arthropoda</taxon>
        <taxon>Chelicerata</taxon>
        <taxon>Arachnida</taxon>
        <taxon>Araneae</taxon>
        <taxon>Araneomorphae</taxon>
        <taxon>Entelegynae</taxon>
        <taxon>Araneoidea</taxon>
        <taxon>Araneidae</taxon>
        <taxon>Araneus</taxon>
    </lineage>
</organism>
<evidence type="ECO:0000313" key="2">
    <source>
        <dbReference type="Proteomes" id="UP000499080"/>
    </source>
</evidence>
<protein>
    <submittedName>
        <fullName evidence="1">Uncharacterized protein</fullName>
    </submittedName>
</protein>
<dbReference type="Proteomes" id="UP000499080">
    <property type="component" value="Unassembled WGS sequence"/>
</dbReference>
<name>A0A4Y2AHB3_ARAVE</name>
<evidence type="ECO:0000313" key="1">
    <source>
        <dbReference type="EMBL" id="GBL78616.1"/>
    </source>
</evidence>
<reference evidence="1 2" key="1">
    <citation type="journal article" date="2019" name="Sci. Rep.">
        <title>Orb-weaving spider Araneus ventricosus genome elucidates the spidroin gene catalogue.</title>
        <authorList>
            <person name="Kono N."/>
            <person name="Nakamura H."/>
            <person name="Ohtoshi R."/>
            <person name="Moran D.A.P."/>
            <person name="Shinohara A."/>
            <person name="Yoshida Y."/>
            <person name="Fujiwara M."/>
            <person name="Mori M."/>
            <person name="Tomita M."/>
            <person name="Arakawa K."/>
        </authorList>
    </citation>
    <scope>NUCLEOTIDE SEQUENCE [LARGE SCALE GENOMIC DNA]</scope>
</reference>
<accession>A0A4Y2AHB3</accession>
<dbReference type="AlphaFoldDB" id="A0A4Y2AHB3"/>
<dbReference type="EMBL" id="BGPR01000016">
    <property type="protein sequence ID" value="GBL78616.1"/>
    <property type="molecule type" value="Genomic_DNA"/>
</dbReference>
<comment type="caution">
    <text evidence="1">The sequence shown here is derived from an EMBL/GenBank/DDBJ whole genome shotgun (WGS) entry which is preliminary data.</text>
</comment>
<keyword evidence="2" id="KW-1185">Reference proteome</keyword>
<sequence length="85" mass="9804">MREDSRCPNGEGVIAIGDNRRLWLYKYIGKTSDTPVLQVEWNVSSSLEGRGEHSPPRCHRKITPCGDSSDHGYIHWKRFLFAEMK</sequence>